<dbReference type="AlphaFoldDB" id="A0A1I7YFM6"/>
<name>A0A1I7YFM6_9BILA</name>
<evidence type="ECO:0000313" key="1">
    <source>
        <dbReference type="Proteomes" id="UP000095287"/>
    </source>
</evidence>
<dbReference type="WBParaSite" id="L893_g15815.t1">
    <property type="protein sequence ID" value="L893_g15815.t1"/>
    <property type="gene ID" value="L893_g15815"/>
</dbReference>
<dbReference type="Proteomes" id="UP000095287">
    <property type="component" value="Unplaced"/>
</dbReference>
<accession>A0A1I7YFM6</accession>
<organism evidence="1 2">
    <name type="scientific">Steinernema glaseri</name>
    <dbReference type="NCBI Taxonomy" id="37863"/>
    <lineage>
        <taxon>Eukaryota</taxon>
        <taxon>Metazoa</taxon>
        <taxon>Ecdysozoa</taxon>
        <taxon>Nematoda</taxon>
        <taxon>Chromadorea</taxon>
        <taxon>Rhabditida</taxon>
        <taxon>Tylenchina</taxon>
        <taxon>Panagrolaimomorpha</taxon>
        <taxon>Strongyloidoidea</taxon>
        <taxon>Steinernematidae</taxon>
        <taxon>Steinernema</taxon>
    </lineage>
</organism>
<protein>
    <submittedName>
        <fullName evidence="2">Uncharacterized protein</fullName>
    </submittedName>
</protein>
<evidence type="ECO:0000313" key="2">
    <source>
        <dbReference type="WBParaSite" id="L893_g15815.t1"/>
    </source>
</evidence>
<sequence length="85" mass="9180">MSFRAKLLEADETRTGVMYDRVQMASCLPCKSSLFCASRSLRSDRVRTARKCAKGAGVTFGQVPVTEALSHHSSCEGEPASSPRA</sequence>
<keyword evidence="1" id="KW-1185">Reference proteome</keyword>
<reference evidence="2" key="1">
    <citation type="submission" date="2016-11" db="UniProtKB">
        <authorList>
            <consortium name="WormBaseParasite"/>
        </authorList>
    </citation>
    <scope>IDENTIFICATION</scope>
</reference>
<proteinExistence type="predicted"/>